<reference evidence="6 7" key="1">
    <citation type="submission" date="2015-04" db="EMBL/GenBank/DDBJ databases">
        <title>Complete genome of flavobacterium.</title>
        <authorList>
            <person name="Kwon Y.M."/>
            <person name="Kim S.-J."/>
        </authorList>
    </citation>
    <scope>NUCLEOTIDE SEQUENCE [LARGE SCALE GENOMIC DNA]</scope>
    <source>
        <strain evidence="6 7">DK169</strain>
    </source>
</reference>
<dbReference type="InterPro" id="IPR036388">
    <property type="entry name" value="WH-like_DNA-bd_sf"/>
</dbReference>
<evidence type="ECO:0000256" key="3">
    <source>
        <dbReference type="ARBA" id="ARBA00023082"/>
    </source>
</evidence>
<dbReference type="GO" id="GO:0006352">
    <property type="term" value="P:DNA-templated transcription initiation"/>
    <property type="evidence" value="ECO:0007669"/>
    <property type="project" value="InterPro"/>
</dbReference>
<comment type="similarity">
    <text evidence="1">Belongs to the sigma-70 factor family. ECF subfamily.</text>
</comment>
<evidence type="ECO:0000256" key="2">
    <source>
        <dbReference type="ARBA" id="ARBA00023015"/>
    </source>
</evidence>
<dbReference type="PANTHER" id="PTHR43133">
    <property type="entry name" value="RNA POLYMERASE ECF-TYPE SIGMA FACTO"/>
    <property type="match status" value="1"/>
</dbReference>
<evidence type="ECO:0000259" key="5">
    <source>
        <dbReference type="Pfam" id="PF04542"/>
    </source>
</evidence>
<comment type="caution">
    <text evidence="6">The sequence shown here is derived from an EMBL/GenBank/DDBJ whole genome shotgun (WGS) entry which is preliminary data.</text>
</comment>
<dbReference type="NCBIfam" id="TIGR02937">
    <property type="entry name" value="sigma70-ECF"/>
    <property type="match status" value="1"/>
</dbReference>
<dbReference type="InterPro" id="IPR007627">
    <property type="entry name" value="RNA_pol_sigma70_r2"/>
</dbReference>
<dbReference type="EMBL" id="LCTZ01000002">
    <property type="protein sequence ID" value="KQC30247.1"/>
    <property type="molecule type" value="Genomic_DNA"/>
</dbReference>
<dbReference type="InterPro" id="IPR013325">
    <property type="entry name" value="RNA_pol_sigma_r2"/>
</dbReference>
<dbReference type="InterPro" id="IPR013324">
    <property type="entry name" value="RNA_pol_sigma_r3/r4-like"/>
</dbReference>
<keyword evidence="4" id="KW-0804">Transcription</keyword>
<accession>A0A0Q1H996</accession>
<gene>
    <name evidence="6" type="ORF">AAY42_10445</name>
</gene>
<dbReference type="Gene3D" id="1.10.10.10">
    <property type="entry name" value="Winged helix-like DNA-binding domain superfamily/Winged helix DNA-binding domain"/>
    <property type="match status" value="1"/>
</dbReference>
<dbReference type="OrthoDB" id="1163416at2"/>
<dbReference type="InterPro" id="IPR014284">
    <property type="entry name" value="RNA_pol_sigma-70_dom"/>
</dbReference>
<evidence type="ECO:0000313" key="7">
    <source>
        <dbReference type="Proteomes" id="UP000050827"/>
    </source>
</evidence>
<name>A0A0Q1H996_9FLAO</name>
<evidence type="ECO:0000313" key="6">
    <source>
        <dbReference type="EMBL" id="KQC30247.1"/>
    </source>
</evidence>
<protein>
    <recommendedName>
        <fullName evidence="5">RNA polymerase sigma-70 region 2 domain-containing protein</fullName>
    </recommendedName>
</protein>
<dbReference type="AlphaFoldDB" id="A0A0Q1H996"/>
<keyword evidence="7" id="KW-1185">Reference proteome</keyword>
<dbReference type="Gene3D" id="1.10.1740.10">
    <property type="match status" value="1"/>
</dbReference>
<sequence>MGNTLQETNYQLTTAFKNNDQKVMQMVYQNTFPKFKNHVLKNSGDETQAKDVFQEAFIACWKNIKDNKLQKNSNVAGYLFTIAKNKWTDHLRSSTFKKTMASSTIPHLKLVYEENDSDEEVLEKQYDILQNALQKLGNNCKKLLHLFYFERKSMDSISMELQLTPASTRNQKYRCMEKLRALSHELKNNG</sequence>
<dbReference type="PANTHER" id="PTHR43133:SF46">
    <property type="entry name" value="RNA POLYMERASE SIGMA-70 FACTOR ECF SUBFAMILY"/>
    <property type="match status" value="1"/>
</dbReference>
<keyword evidence="2" id="KW-0805">Transcription regulation</keyword>
<organism evidence="6 7">
    <name type="scientific">Flagellimonas eckloniae</name>
    <dbReference type="NCBI Taxonomy" id="346185"/>
    <lineage>
        <taxon>Bacteria</taxon>
        <taxon>Pseudomonadati</taxon>
        <taxon>Bacteroidota</taxon>
        <taxon>Flavobacteriia</taxon>
        <taxon>Flavobacteriales</taxon>
        <taxon>Flavobacteriaceae</taxon>
        <taxon>Flagellimonas</taxon>
    </lineage>
</organism>
<dbReference type="GO" id="GO:0016987">
    <property type="term" value="F:sigma factor activity"/>
    <property type="evidence" value="ECO:0007669"/>
    <property type="project" value="UniProtKB-KW"/>
</dbReference>
<proteinExistence type="inferred from homology"/>
<dbReference type="STRING" id="346185.AAY42_10445"/>
<dbReference type="RefSeq" id="WP_055394924.1">
    <property type="nucleotide sequence ID" value="NZ_LCTZ01000002.1"/>
</dbReference>
<dbReference type="Proteomes" id="UP000050827">
    <property type="component" value="Unassembled WGS sequence"/>
</dbReference>
<feature type="domain" description="RNA polymerase sigma-70 region 2" evidence="5">
    <location>
        <begin position="33"/>
        <end position="94"/>
    </location>
</feature>
<dbReference type="InterPro" id="IPR039425">
    <property type="entry name" value="RNA_pol_sigma-70-like"/>
</dbReference>
<dbReference type="SUPFAM" id="SSF88946">
    <property type="entry name" value="Sigma2 domain of RNA polymerase sigma factors"/>
    <property type="match status" value="1"/>
</dbReference>
<keyword evidence="3" id="KW-0731">Sigma factor</keyword>
<evidence type="ECO:0000256" key="4">
    <source>
        <dbReference type="ARBA" id="ARBA00023163"/>
    </source>
</evidence>
<dbReference type="SUPFAM" id="SSF88659">
    <property type="entry name" value="Sigma3 and sigma4 domains of RNA polymerase sigma factors"/>
    <property type="match status" value="1"/>
</dbReference>
<dbReference type="Pfam" id="PF04542">
    <property type="entry name" value="Sigma70_r2"/>
    <property type="match status" value="1"/>
</dbReference>
<evidence type="ECO:0000256" key="1">
    <source>
        <dbReference type="ARBA" id="ARBA00010641"/>
    </source>
</evidence>